<dbReference type="Proteomes" id="UP000660729">
    <property type="component" value="Unassembled WGS sequence"/>
</dbReference>
<comment type="caution">
    <text evidence="1">The sequence shown here is derived from an EMBL/GenBank/DDBJ whole genome shotgun (WGS) entry which is preliminary data.</text>
</comment>
<dbReference type="AlphaFoldDB" id="A0A8H6RAX3"/>
<reference evidence="1" key="1">
    <citation type="submission" date="2020-04" db="EMBL/GenBank/DDBJ databases">
        <title>Draft genome resource of the tomato pathogen Pseudocercospora fuligena.</title>
        <authorList>
            <person name="Zaccaron A."/>
        </authorList>
    </citation>
    <scope>NUCLEOTIDE SEQUENCE</scope>
    <source>
        <strain evidence="1">PF001</strain>
    </source>
</reference>
<organism evidence="1 2">
    <name type="scientific">Pseudocercospora fuligena</name>
    <dbReference type="NCBI Taxonomy" id="685502"/>
    <lineage>
        <taxon>Eukaryota</taxon>
        <taxon>Fungi</taxon>
        <taxon>Dikarya</taxon>
        <taxon>Ascomycota</taxon>
        <taxon>Pezizomycotina</taxon>
        <taxon>Dothideomycetes</taxon>
        <taxon>Dothideomycetidae</taxon>
        <taxon>Mycosphaerellales</taxon>
        <taxon>Mycosphaerellaceae</taxon>
        <taxon>Pseudocercospora</taxon>
    </lineage>
</organism>
<accession>A0A8H6RAX3</accession>
<gene>
    <name evidence="1" type="ORF">HII31_11067</name>
</gene>
<keyword evidence="2" id="KW-1185">Reference proteome</keyword>
<sequence length="157" mass="16875">MGISATGTNITNINLTASKGRLFIGGKQAPKCEGDQKQDFATFALYSDGTVFLWKVSNPPQQLWVDASGMGMGITGYTSGDEKAPRNASRGKFAVDKDGYLTFEGTGAKACPTTEEGKWSVWFTTNEKPGWQDGCVDVKLKAYKAPARVACEYSHGS</sequence>
<dbReference type="EMBL" id="JABCIY010000224">
    <property type="protein sequence ID" value="KAF7187728.1"/>
    <property type="molecule type" value="Genomic_DNA"/>
</dbReference>
<dbReference type="OrthoDB" id="4093325at2759"/>
<evidence type="ECO:0000313" key="2">
    <source>
        <dbReference type="Proteomes" id="UP000660729"/>
    </source>
</evidence>
<evidence type="ECO:0000313" key="1">
    <source>
        <dbReference type="EMBL" id="KAF7187728.1"/>
    </source>
</evidence>
<proteinExistence type="predicted"/>
<name>A0A8H6RAX3_9PEZI</name>
<protein>
    <submittedName>
        <fullName evidence="1">Cell wall protein phiA</fullName>
    </submittedName>
</protein>